<feature type="transmembrane region" description="Helical" evidence="1">
    <location>
        <begin position="34"/>
        <end position="59"/>
    </location>
</feature>
<keyword evidence="1" id="KW-0812">Transmembrane</keyword>
<keyword evidence="1" id="KW-1133">Transmembrane helix</keyword>
<reference evidence="2 3" key="1">
    <citation type="submission" date="2024-02" db="EMBL/GenBank/DDBJ databases">
        <title>High-quality chromosome-scale genome assembly of Pensacola bahiagrass (Paspalum notatum Flugge var. saurae).</title>
        <authorList>
            <person name="Vega J.M."/>
            <person name="Podio M."/>
            <person name="Orjuela J."/>
            <person name="Siena L.A."/>
            <person name="Pessino S.C."/>
            <person name="Combes M.C."/>
            <person name="Mariac C."/>
            <person name="Albertini E."/>
            <person name="Pupilli F."/>
            <person name="Ortiz J.P.A."/>
            <person name="Leblanc O."/>
        </authorList>
    </citation>
    <scope>NUCLEOTIDE SEQUENCE [LARGE SCALE GENOMIC DNA]</scope>
    <source>
        <strain evidence="2">R1</strain>
        <tissue evidence="2">Leaf</tissue>
    </source>
</reference>
<proteinExistence type="predicted"/>
<organism evidence="2 3">
    <name type="scientific">Paspalum notatum var. saurae</name>
    <dbReference type="NCBI Taxonomy" id="547442"/>
    <lineage>
        <taxon>Eukaryota</taxon>
        <taxon>Viridiplantae</taxon>
        <taxon>Streptophyta</taxon>
        <taxon>Embryophyta</taxon>
        <taxon>Tracheophyta</taxon>
        <taxon>Spermatophyta</taxon>
        <taxon>Magnoliopsida</taxon>
        <taxon>Liliopsida</taxon>
        <taxon>Poales</taxon>
        <taxon>Poaceae</taxon>
        <taxon>PACMAD clade</taxon>
        <taxon>Panicoideae</taxon>
        <taxon>Andropogonodae</taxon>
        <taxon>Paspaleae</taxon>
        <taxon>Paspalinae</taxon>
        <taxon>Paspalum</taxon>
    </lineage>
</organism>
<evidence type="ECO:0000313" key="2">
    <source>
        <dbReference type="EMBL" id="WVZ97881.1"/>
    </source>
</evidence>
<dbReference type="Proteomes" id="UP001341281">
    <property type="component" value="Chromosome 10"/>
</dbReference>
<name>A0AAQ3XFH8_PASNO</name>
<keyword evidence="1" id="KW-0472">Membrane</keyword>
<sequence length="92" mass="10307">MMQTFIKPNSAHLALAPAAPHFQSDCSLLSRPLAAIHFLIAEFWWCLIIIVMLEVALVGTDSAEMLLQRSSLWYMQAAVERTTNTRGNVYSP</sequence>
<keyword evidence="3" id="KW-1185">Reference proteome</keyword>
<dbReference type="EMBL" id="CP144754">
    <property type="protein sequence ID" value="WVZ97881.1"/>
    <property type="molecule type" value="Genomic_DNA"/>
</dbReference>
<protein>
    <submittedName>
        <fullName evidence="2">Uncharacterized protein</fullName>
    </submittedName>
</protein>
<evidence type="ECO:0000256" key="1">
    <source>
        <dbReference type="SAM" id="Phobius"/>
    </source>
</evidence>
<accession>A0AAQ3XFH8</accession>
<evidence type="ECO:0000313" key="3">
    <source>
        <dbReference type="Proteomes" id="UP001341281"/>
    </source>
</evidence>
<dbReference type="AlphaFoldDB" id="A0AAQ3XFH8"/>
<gene>
    <name evidence="2" type="ORF">U9M48_043387</name>
</gene>